<dbReference type="EMBL" id="VDFU01000017">
    <property type="protein sequence ID" value="TNC48462.1"/>
    <property type="molecule type" value="Genomic_DNA"/>
</dbReference>
<evidence type="ECO:0000259" key="1">
    <source>
        <dbReference type="Pfam" id="PF07969"/>
    </source>
</evidence>
<dbReference type="InterPro" id="IPR033932">
    <property type="entry name" value="YtcJ-like"/>
</dbReference>
<dbReference type="OrthoDB" id="9811399at2"/>
<dbReference type="Gene3D" id="2.30.40.10">
    <property type="entry name" value="Urease, subunit C, domain 1"/>
    <property type="match status" value="1"/>
</dbReference>
<dbReference type="InterPro" id="IPR013108">
    <property type="entry name" value="Amidohydro_3"/>
</dbReference>
<name>A0A5C4MSZ8_9RHOB</name>
<feature type="domain" description="Amidohydrolase 3" evidence="1">
    <location>
        <begin position="50"/>
        <end position="546"/>
    </location>
</feature>
<dbReference type="Pfam" id="PF07969">
    <property type="entry name" value="Amidohydro_3"/>
    <property type="match status" value="1"/>
</dbReference>
<keyword evidence="2" id="KW-0378">Hydrolase</keyword>
<sequence>MTADVIITSARVLTMDEVAPRAEAVAVAEGRIIHVGRSAEVEALHGPLTEVIDARGATLLPGFFENHCHVFQGGAELGHLQLTGVMGTDAVTAAVRAFAAARPREGMLVAQGTDYAVFGRPTTRADLDRILPDRPFAMVSGDHHTVWANTAALTAAGLLGGAATPPGSEVVMGSDGLATGELRERPAFDPVMAMAGIVRAGLGLATGGEPDPAPTPEERAADRAMLSAGLEHLAAHGITSAVNMDGNLYTLQLLRELEDAGRLPVRVKVAFHFKPWMKLGLLDKADAMARDWQGDWLTSGFVKMFMDGVIDSGTAVVTEDYPGRPGWRGEPLFDPARFAKIATEADRRGLQIAVHAIGDGAVRVVLDGYEAARAANGPRDSRHRIEHIELIHPDDVPRLRALGVVASVQPPHPPGAMDLPLEPSVSQIPRHRWTDAYRWRTLDAPLVFASDWPVSDVAVLRGIRAALCRTPWTDDLLDERIGLMDTLAAYTSRGAWAAHVEDRTGRLRAGLLADMVLLSGDIEATPANEVDSLSVALTICGGRITHRAV</sequence>
<dbReference type="PANTHER" id="PTHR22642">
    <property type="entry name" value="IMIDAZOLONEPROPIONASE"/>
    <property type="match status" value="1"/>
</dbReference>
<dbReference type="SUPFAM" id="SSF51556">
    <property type="entry name" value="Metallo-dependent hydrolases"/>
    <property type="match status" value="1"/>
</dbReference>
<dbReference type="Proteomes" id="UP000305887">
    <property type="component" value="Unassembled WGS sequence"/>
</dbReference>
<dbReference type="GO" id="GO:0016810">
    <property type="term" value="F:hydrolase activity, acting on carbon-nitrogen (but not peptide) bonds"/>
    <property type="evidence" value="ECO:0007669"/>
    <property type="project" value="InterPro"/>
</dbReference>
<keyword evidence="3" id="KW-1185">Reference proteome</keyword>
<dbReference type="SUPFAM" id="SSF51338">
    <property type="entry name" value="Composite domain of metallo-dependent hydrolases"/>
    <property type="match status" value="1"/>
</dbReference>
<organism evidence="2 3">
    <name type="scientific">Rubellimicrobium rubrum</name>
    <dbReference type="NCBI Taxonomy" id="2585369"/>
    <lineage>
        <taxon>Bacteria</taxon>
        <taxon>Pseudomonadati</taxon>
        <taxon>Pseudomonadota</taxon>
        <taxon>Alphaproteobacteria</taxon>
        <taxon>Rhodobacterales</taxon>
        <taxon>Roseobacteraceae</taxon>
        <taxon>Rubellimicrobium</taxon>
    </lineage>
</organism>
<dbReference type="InterPro" id="IPR032466">
    <property type="entry name" value="Metal_Hydrolase"/>
</dbReference>
<gene>
    <name evidence="2" type="ORF">FHG66_14005</name>
</gene>
<proteinExistence type="predicted"/>
<comment type="caution">
    <text evidence="2">The sequence shown here is derived from an EMBL/GenBank/DDBJ whole genome shotgun (WGS) entry which is preliminary data.</text>
</comment>
<evidence type="ECO:0000313" key="2">
    <source>
        <dbReference type="EMBL" id="TNC48462.1"/>
    </source>
</evidence>
<dbReference type="Gene3D" id="3.20.20.140">
    <property type="entry name" value="Metal-dependent hydrolases"/>
    <property type="match status" value="1"/>
</dbReference>
<dbReference type="InterPro" id="IPR011059">
    <property type="entry name" value="Metal-dep_hydrolase_composite"/>
</dbReference>
<evidence type="ECO:0000313" key="3">
    <source>
        <dbReference type="Proteomes" id="UP000305887"/>
    </source>
</evidence>
<dbReference type="AlphaFoldDB" id="A0A5C4MSZ8"/>
<accession>A0A5C4MSZ8</accession>
<dbReference type="CDD" id="cd01300">
    <property type="entry name" value="YtcJ_like"/>
    <property type="match status" value="1"/>
</dbReference>
<reference evidence="2 3" key="1">
    <citation type="submission" date="2019-06" db="EMBL/GenBank/DDBJ databases">
        <title>YIM 131921 draft genome.</title>
        <authorList>
            <person name="Jiang L."/>
        </authorList>
    </citation>
    <scope>NUCLEOTIDE SEQUENCE [LARGE SCALE GENOMIC DNA]</scope>
    <source>
        <strain evidence="2 3">YIM 131921</strain>
    </source>
</reference>
<protein>
    <submittedName>
        <fullName evidence="2">Amidohydrolase</fullName>
    </submittedName>
</protein>
<dbReference type="PANTHER" id="PTHR22642:SF2">
    <property type="entry name" value="PROTEIN LONG AFTER FAR-RED 3"/>
    <property type="match status" value="1"/>
</dbReference>
<dbReference type="RefSeq" id="WP_139077682.1">
    <property type="nucleotide sequence ID" value="NZ_VDFU01000017.1"/>
</dbReference>
<dbReference type="Gene3D" id="3.10.310.70">
    <property type="match status" value="1"/>
</dbReference>